<keyword evidence="7 10" id="KW-1133">Transmembrane helix</keyword>
<evidence type="ECO:0000256" key="4">
    <source>
        <dbReference type="ARBA" id="ARBA00022676"/>
    </source>
</evidence>
<dbReference type="InterPro" id="IPR029044">
    <property type="entry name" value="Nucleotide-diphossugar_trans"/>
</dbReference>
<dbReference type="AlphaFoldDB" id="A0A9N8DUY4"/>
<gene>
    <name evidence="11" type="ORF">SEMRO_311_G114250.1</name>
</gene>
<evidence type="ECO:0000256" key="6">
    <source>
        <dbReference type="ARBA" id="ARBA00022692"/>
    </source>
</evidence>
<dbReference type="EC" id="2.4.1.16" evidence="2"/>
<keyword evidence="12" id="KW-1185">Reference proteome</keyword>
<dbReference type="SUPFAM" id="SSF53448">
    <property type="entry name" value="Nucleotide-diphospho-sugar transferases"/>
    <property type="match status" value="1"/>
</dbReference>
<dbReference type="PANTHER" id="PTHR22914:SF9">
    <property type="entry name" value="CHITIN SYNTHASE 1"/>
    <property type="match status" value="1"/>
</dbReference>
<dbReference type="GO" id="GO:0005886">
    <property type="term" value="C:plasma membrane"/>
    <property type="evidence" value="ECO:0007669"/>
    <property type="project" value="UniProtKB-SubCell"/>
</dbReference>
<comment type="subcellular location">
    <subcellularLocation>
        <location evidence="1">Cell membrane</location>
        <topology evidence="1">Multi-pass membrane protein</topology>
    </subcellularLocation>
</comment>
<evidence type="ECO:0000256" key="7">
    <source>
        <dbReference type="ARBA" id="ARBA00022989"/>
    </source>
</evidence>
<keyword evidence="4" id="KW-0328">Glycosyltransferase</keyword>
<feature type="transmembrane region" description="Helical" evidence="10">
    <location>
        <begin position="456"/>
        <end position="474"/>
    </location>
</feature>
<feature type="transmembrane region" description="Helical" evidence="10">
    <location>
        <begin position="610"/>
        <end position="630"/>
    </location>
</feature>
<dbReference type="GO" id="GO:0006031">
    <property type="term" value="P:chitin biosynthetic process"/>
    <property type="evidence" value="ECO:0007669"/>
    <property type="project" value="TreeGrafter"/>
</dbReference>
<keyword evidence="8 10" id="KW-0472">Membrane</keyword>
<keyword evidence="3" id="KW-1003">Cell membrane</keyword>
<evidence type="ECO:0000256" key="3">
    <source>
        <dbReference type="ARBA" id="ARBA00022475"/>
    </source>
</evidence>
<comment type="caution">
    <text evidence="11">The sequence shown here is derived from an EMBL/GenBank/DDBJ whole genome shotgun (WGS) entry which is preliminary data.</text>
</comment>
<feature type="transmembrane region" description="Helical" evidence="10">
    <location>
        <begin position="556"/>
        <end position="575"/>
    </location>
</feature>
<sequence>MCLGSGCALKDPACRSLSFVLSATNKDSTANGCVPTGMETDPGECRSLSDSFSRSSRSSCSSSQAIRVRVCGYKDHKPTSLANGMAFFPVLSAKYEKATKEQKKPPISLVIACCNEEAHCLDRTMKTLKAQILPSSGKLEIVIVMDGFELISDSMKEYLQELFLLDTDMFLTISEDIKTIIVEHEDVDNDSKFGLSLVIKRHNKGKVDSQLWWMAAHAPAIGSEYLFQTDCGIIYDEHCVRLMHERMELDQGVAGTCCMVRTMSAEQQGVAPGEIWRQPVNAILRLMQQYDMEDLVHPTRVFNNHVGYIQVIPGCGGIWRASHLGSLEEGPMKEYFDLLTTDDEGVVLGNLKISEDKVLPTLVTFQDDKACEKRSLLPGPRLCFLPDAVSYCEAEYPLSTLVKQRRRWRNTAPARSLWFLLHHWQKIVQSGHFPMFKISAVAFLVIDVLMRGIDTAVVAPFVATVIYATTKLLLNLRASDERSMLDIMNCSDPRMVGLALIPTLAYLAFYVYFVVAHTPKAKPDEPTGREGTNKETRWCLDEDSVYRPTLWNLHNVIHIALHYILLVTLYCYGMLGPAVMALFRAQVTFSVTELSFWLIIYGKFRPMKLLLHFLAFPLLMLGVLAVRHTWFPAYSLVRFSDCTWGNRSGSHESGSRQAKRAEHVGKQIRNVMFAVNMLAFAVIMSRLHNGVDIFLLNKKRYDLLFVVSSFDPYAALPLSLLGMVLTRVFILWFVAVLGETNLESMLKMRASSGPIFNSNWSESAKSWKYSLFRDILSPLRTNTKKEKID</sequence>
<dbReference type="EMBL" id="CAICTM010000310">
    <property type="protein sequence ID" value="CAB9507554.1"/>
    <property type="molecule type" value="Genomic_DNA"/>
</dbReference>
<reference evidence="11" key="1">
    <citation type="submission" date="2020-06" db="EMBL/GenBank/DDBJ databases">
        <authorList>
            <consortium name="Plant Systems Biology data submission"/>
        </authorList>
    </citation>
    <scope>NUCLEOTIDE SEQUENCE</scope>
    <source>
        <strain evidence="11">D6</strain>
    </source>
</reference>
<name>A0A9N8DUY4_9STRA</name>
<keyword evidence="9" id="KW-0961">Cell wall biogenesis/degradation</keyword>
<feature type="transmembrane region" description="Helical" evidence="10">
    <location>
        <begin position="495"/>
        <end position="515"/>
    </location>
</feature>
<keyword evidence="6 10" id="KW-0812">Transmembrane</keyword>
<accession>A0A9N8DUY4</accession>
<evidence type="ECO:0000313" key="12">
    <source>
        <dbReference type="Proteomes" id="UP001153069"/>
    </source>
</evidence>
<evidence type="ECO:0000256" key="9">
    <source>
        <dbReference type="ARBA" id="ARBA00023316"/>
    </source>
</evidence>
<protein>
    <recommendedName>
        <fullName evidence="2">chitin synthase</fullName>
        <ecNumber evidence="2">2.4.1.16</ecNumber>
    </recommendedName>
</protein>
<evidence type="ECO:0000256" key="5">
    <source>
        <dbReference type="ARBA" id="ARBA00022679"/>
    </source>
</evidence>
<dbReference type="Proteomes" id="UP001153069">
    <property type="component" value="Unassembled WGS sequence"/>
</dbReference>
<evidence type="ECO:0000256" key="2">
    <source>
        <dbReference type="ARBA" id="ARBA00012543"/>
    </source>
</evidence>
<keyword evidence="5" id="KW-0808">Transferase</keyword>
<dbReference type="Gene3D" id="3.90.550.10">
    <property type="entry name" value="Spore Coat Polysaccharide Biosynthesis Protein SpsA, Chain A"/>
    <property type="match status" value="1"/>
</dbReference>
<proteinExistence type="predicted"/>
<organism evidence="11 12">
    <name type="scientific">Seminavis robusta</name>
    <dbReference type="NCBI Taxonomy" id="568900"/>
    <lineage>
        <taxon>Eukaryota</taxon>
        <taxon>Sar</taxon>
        <taxon>Stramenopiles</taxon>
        <taxon>Ochrophyta</taxon>
        <taxon>Bacillariophyta</taxon>
        <taxon>Bacillariophyceae</taxon>
        <taxon>Bacillariophycidae</taxon>
        <taxon>Naviculales</taxon>
        <taxon>Naviculaceae</taxon>
        <taxon>Seminavis</taxon>
    </lineage>
</organism>
<evidence type="ECO:0000313" key="11">
    <source>
        <dbReference type="EMBL" id="CAB9507554.1"/>
    </source>
</evidence>
<evidence type="ECO:0000256" key="8">
    <source>
        <dbReference type="ARBA" id="ARBA00023136"/>
    </source>
</evidence>
<dbReference type="InterPro" id="IPR004835">
    <property type="entry name" value="Chitin_synth"/>
</dbReference>
<dbReference type="GO" id="GO:0004100">
    <property type="term" value="F:chitin synthase activity"/>
    <property type="evidence" value="ECO:0007669"/>
    <property type="project" value="UniProtKB-EC"/>
</dbReference>
<evidence type="ECO:0000256" key="1">
    <source>
        <dbReference type="ARBA" id="ARBA00004651"/>
    </source>
</evidence>
<dbReference type="PANTHER" id="PTHR22914">
    <property type="entry name" value="CHITIN SYNTHASE"/>
    <property type="match status" value="1"/>
</dbReference>
<dbReference type="OrthoDB" id="26569at2759"/>
<dbReference type="Pfam" id="PF01644">
    <property type="entry name" value="Chitin_synth_1"/>
    <property type="match status" value="1"/>
</dbReference>
<dbReference type="GO" id="GO:0071555">
    <property type="term" value="P:cell wall organization"/>
    <property type="evidence" value="ECO:0007669"/>
    <property type="project" value="UniProtKB-KW"/>
</dbReference>
<feature type="transmembrane region" description="Helical" evidence="10">
    <location>
        <begin position="713"/>
        <end position="738"/>
    </location>
</feature>
<evidence type="ECO:0000256" key="10">
    <source>
        <dbReference type="SAM" id="Phobius"/>
    </source>
</evidence>